<dbReference type="AlphaFoldDB" id="A0AAN9SML1"/>
<dbReference type="Proteomes" id="UP001386955">
    <property type="component" value="Unassembled WGS sequence"/>
</dbReference>
<gene>
    <name evidence="1" type="ORF">VNO78_16670</name>
</gene>
<dbReference type="EMBL" id="JAYMYS010000004">
    <property type="protein sequence ID" value="KAK7396002.1"/>
    <property type="molecule type" value="Genomic_DNA"/>
</dbReference>
<name>A0AAN9SML1_PSOTE</name>
<keyword evidence="2" id="KW-1185">Reference proteome</keyword>
<accession>A0AAN9SML1</accession>
<organism evidence="1 2">
    <name type="scientific">Psophocarpus tetragonolobus</name>
    <name type="common">Winged bean</name>
    <name type="synonym">Dolichos tetragonolobus</name>
    <dbReference type="NCBI Taxonomy" id="3891"/>
    <lineage>
        <taxon>Eukaryota</taxon>
        <taxon>Viridiplantae</taxon>
        <taxon>Streptophyta</taxon>
        <taxon>Embryophyta</taxon>
        <taxon>Tracheophyta</taxon>
        <taxon>Spermatophyta</taxon>
        <taxon>Magnoliopsida</taxon>
        <taxon>eudicotyledons</taxon>
        <taxon>Gunneridae</taxon>
        <taxon>Pentapetalae</taxon>
        <taxon>rosids</taxon>
        <taxon>fabids</taxon>
        <taxon>Fabales</taxon>
        <taxon>Fabaceae</taxon>
        <taxon>Papilionoideae</taxon>
        <taxon>50 kb inversion clade</taxon>
        <taxon>NPAAA clade</taxon>
        <taxon>indigoferoid/millettioid clade</taxon>
        <taxon>Phaseoleae</taxon>
        <taxon>Psophocarpus</taxon>
    </lineage>
</organism>
<protein>
    <submittedName>
        <fullName evidence="1">Uncharacterized protein</fullName>
    </submittedName>
</protein>
<evidence type="ECO:0000313" key="1">
    <source>
        <dbReference type="EMBL" id="KAK7396002.1"/>
    </source>
</evidence>
<comment type="caution">
    <text evidence="1">The sequence shown here is derived from an EMBL/GenBank/DDBJ whole genome shotgun (WGS) entry which is preliminary data.</text>
</comment>
<reference evidence="1 2" key="1">
    <citation type="submission" date="2024-01" db="EMBL/GenBank/DDBJ databases">
        <title>The genomes of 5 underutilized Papilionoideae crops provide insights into root nodulation and disease resistanc.</title>
        <authorList>
            <person name="Jiang F."/>
        </authorList>
    </citation>
    <scope>NUCLEOTIDE SEQUENCE [LARGE SCALE GENOMIC DNA]</scope>
    <source>
        <strain evidence="1">DUOXIRENSHENG_FW03</strain>
        <tissue evidence="1">Leaves</tissue>
    </source>
</reference>
<proteinExistence type="predicted"/>
<evidence type="ECO:0000313" key="2">
    <source>
        <dbReference type="Proteomes" id="UP001386955"/>
    </source>
</evidence>
<sequence>MYPQSSGAVENTVFTGHRALQQPYAKLDSTLFEPSNSPLQIEYSSTEITVFIVTGTVHVLATDETPSAIKNCDCDERFAVAEPATFCKSSVQHA</sequence>